<accession>D7FMQ8</accession>
<evidence type="ECO:0000313" key="3">
    <source>
        <dbReference type="Proteomes" id="UP000002630"/>
    </source>
</evidence>
<dbReference type="Proteomes" id="UP000002630">
    <property type="component" value="Linkage Group LG24"/>
</dbReference>
<feature type="compositionally biased region" description="Low complexity" evidence="1">
    <location>
        <begin position="348"/>
        <end position="358"/>
    </location>
</feature>
<keyword evidence="3" id="KW-1185">Reference proteome</keyword>
<reference evidence="2 3" key="1">
    <citation type="journal article" date="2010" name="Nature">
        <title>The Ectocarpus genome and the independent evolution of multicellularity in brown algae.</title>
        <authorList>
            <person name="Cock J.M."/>
            <person name="Sterck L."/>
            <person name="Rouze P."/>
            <person name="Scornet D."/>
            <person name="Allen A.E."/>
            <person name="Amoutzias G."/>
            <person name="Anthouard V."/>
            <person name="Artiguenave F."/>
            <person name="Aury J.M."/>
            <person name="Badger J.H."/>
            <person name="Beszteri B."/>
            <person name="Billiau K."/>
            <person name="Bonnet E."/>
            <person name="Bothwell J.H."/>
            <person name="Bowler C."/>
            <person name="Boyen C."/>
            <person name="Brownlee C."/>
            <person name="Carrano C.J."/>
            <person name="Charrier B."/>
            <person name="Cho G.Y."/>
            <person name="Coelho S.M."/>
            <person name="Collen J."/>
            <person name="Corre E."/>
            <person name="Da Silva C."/>
            <person name="Delage L."/>
            <person name="Delaroque N."/>
            <person name="Dittami S.M."/>
            <person name="Doulbeau S."/>
            <person name="Elias M."/>
            <person name="Farnham G."/>
            <person name="Gachon C.M."/>
            <person name="Gschloessl B."/>
            <person name="Heesch S."/>
            <person name="Jabbari K."/>
            <person name="Jubin C."/>
            <person name="Kawai H."/>
            <person name="Kimura K."/>
            <person name="Kloareg B."/>
            <person name="Kupper F.C."/>
            <person name="Lang D."/>
            <person name="Le Bail A."/>
            <person name="Leblanc C."/>
            <person name="Lerouge P."/>
            <person name="Lohr M."/>
            <person name="Lopez P.J."/>
            <person name="Martens C."/>
            <person name="Maumus F."/>
            <person name="Michel G."/>
            <person name="Miranda-Saavedra D."/>
            <person name="Morales J."/>
            <person name="Moreau H."/>
            <person name="Motomura T."/>
            <person name="Nagasato C."/>
            <person name="Napoli C.A."/>
            <person name="Nelson D.R."/>
            <person name="Nyvall-Collen P."/>
            <person name="Peters A.F."/>
            <person name="Pommier C."/>
            <person name="Potin P."/>
            <person name="Poulain J."/>
            <person name="Quesneville H."/>
            <person name="Read B."/>
            <person name="Rensing S.A."/>
            <person name="Ritter A."/>
            <person name="Rousvoal S."/>
            <person name="Samanta M."/>
            <person name="Samson G."/>
            <person name="Schroeder D.C."/>
            <person name="Segurens B."/>
            <person name="Strittmatter M."/>
            <person name="Tonon T."/>
            <person name="Tregear J.W."/>
            <person name="Valentin K."/>
            <person name="von Dassow P."/>
            <person name="Yamagishi T."/>
            <person name="Van de Peer Y."/>
            <person name="Wincker P."/>
        </authorList>
    </citation>
    <scope>NUCLEOTIDE SEQUENCE [LARGE SCALE GENOMIC DNA]</scope>
    <source>
        <strain evidence="3">Ec32 / CCAP1310/4</strain>
    </source>
</reference>
<dbReference type="Gene3D" id="3.40.50.150">
    <property type="entry name" value="Vaccinia Virus protein VP39"/>
    <property type="match status" value="1"/>
</dbReference>
<dbReference type="OMA" id="KVHAGNW"/>
<dbReference type="SUPFAM" id="SSF53335">
    <property type="entry name" value="S-adenosyl-L-methionine-dependent methyltransferases"/>
    <property type="match status" value="1"/>
</dbReference>
<feature type="region of interest" description="Disordered" evidence="1">
    <location>
        <begin position="321"/>
        <end position="358"/>
    </location>
</feature>
<name>D7FMQ8_ECTSI</name>
<dbReference type="EMBL" id="FN649749">
    <property type="protein sequence ID" value="CBJ25955.1"/>
    <property type="molecule type" value="Genomic_DNA"/>
</dbReference>
<dbReference type="OrthoDB" id="429136at2759"/>
<sequence>MVQAFELSVAGCRVPQQQQQQQHFTSRFGRAAKLAFFWSFGFGGFPQQKIRAAFPRLGMAATEDALFRSIEGMQKAANKPWGKFLDAGTGTHSLKWINTLNTEGFTAVTADPQFAENTRKEIGFKVKTPDEIVVGNWRDEKFLEGRVFDTVLADYLVGAIDGFAPYYQDQVFERLKRHVAPGGRIYLVGMQPLPDHPGGAAELVCEAARLRDSCILLAGHRPYREYPLDWITRQMKKSGMVVTSAKKMPVLYAPHTVKRQLDVASRKLPIIAATDPKLAAALERHISDLDGRVRKELAGAGGRVEVGFDYVVAAELAREPAAGAERKEAVTPEGEGGGKWGGGGGGTVAAEATTAAAR</sequence>
<protein>
    <recommendedName>
        <fullName evidence="4">Methyltransferase type 11 domain-containing protein</fullName>
    </recommendedName>
</protein>
<dbReference type="AlphaFoldDB" id="D7FMQ8"/>
<evidence type="ECO:0000313" key="2">
    <source>
        <dbReference type="EMBL" id="CBJ25955.1"/>
    </source>
</evidence>
<evidence type="ECO:0000256" key="1">
    <source>
        <dbReference type="SAM" id="MobiDB-lite"/>
    </source>
</evidence>
<dbReference type="InterPro" id="IPR029063">
    <property type="entry name" value="SAM-dependent_MTases_sf"/>
</dbReference>
<feature type="compositionally biased region" description="Gly residues" evidence="1">
    <location>
        <begin position="334"/>
        <end position="347"/>
    </location>
</feature>
<dbReference type="EMBL" id="FN648214">
    <property type="protein sequence ID" value="CBJ25955.1"/>
    <property type="molecule type" value="Genomic_DNA"/>
</dbReference>
<dbReference type="CDD" id="cd02440">
    <property type="entry name" value="AdoMet_MTases"/>
    <property type="match status" value="1"/>
</dbReference>
<organism evidence="2 3">
    <name type="scientific">Ectocarpus siliculosus</name>
    <name type="common">Brown alga</name>
    <name type="synonym">Conferva siliculosa</name>
    <dbReference type="NCBI Taxonomy" id="2880"/>
    <lineage>
        <taxon>Eukaryota</taxon>
        <taxon>Sar</taxon>
        <taxon>Stramenopiles</taxon>
        <taxon>Ochrophyta</taxon>
        <taxon>PX clade</taxon>
        <taxon>Phaeophyceae</taxon>
        <taxon>Ectocarpales</taxon>
        <taxon>Ectocarpaceae</taxon>
        <taxon>Ectocarpus</taxon>
    </lineage>
</organism>
<evidence type="ECO:0008006" key="4">
    <source>
        <dbReference type="Google" id="ProtNLM"/>
    </source>
</evidence>
<gene>
    <name evidence="2" type="ORF">Esi_0017_0197</name>
</gene>
<dbReference type="eggNOG" id="ENOG502RZZT">
    <property type="taxonomic scope" value="Eukaryota"/>
</dbReference>
<proteinExistence type="predicted"/>
<dbReference type="InParanoid" id="D7FMQ8"/>